<name>A0A9N7YWK3_PLEPL</name>
<organism evidence="1 2">
    <name type="scientific">Pleuronectes platessa</name>
    <name type="common">European plaice</name>
    <dbReference type="NCBI Taxonomy" id="8262"/>
    <lineage>
        <taxon>Eukaryota</taxon>
        <taxon>Metazoa</taxon>
        <taxon>Chordata</taxon>
        <taxon>Craniata</taxon>
        <taxon>Vertebrata</taxon>
        <taxon>Euteleostomi</taxon>
        <taxon>Actinopterygii</taxon>
        <taxon>Neopterygii</taxon>
        <taxon>Teleostei</taxon>
        <taxon>Neoteleostei</taxon>
        <taxon>Acanthomorphata</taxon>
        <taxon>Carangaria</taxon>
        <taxon>Pleuronectiformes</taxon>
        <taxon>Pleuronectoidei</taxon>
        <taxon>Pleuronectidae</taxon>
        <taxon>Pleuronectes</taxon>
    </lineage>
</organism>
<sequence>MMVEEEWKKKKKLSPQVSQEKAASWVYWLMAADKKLSEEERRGRRLSRTRALTWQQPVTQRRSSGEKQEFMLETLQRLHRHQRNICYSLIILGV</sequence>
<dbReference type="AlphaFoldDB" id="A0A9N7YWK3"/>
<protein>
    <submittedName>
        <fullName evidence="1">Uncharacterized protein</fullName>
    </submittedName>
</protein>
<proteinExistence type="predicted"/>
<gene>
    <name evidence="1" type="ORF">PLEPLA_LOCUS34791</name>
</gene>
<evidence type="ECO:0000313" key="2">
    <source>
        <dbReference type="Proteomes" id="UP001153269"/>
    </source>
</evidence>
<evidence type="ECO:0000313" key="1">
    <source>
        <dbReference type="EMBL" id="CAB1447094.1"/>
    </source>
</evidence>
<reference evidence="1" key="1">
    <citation type="submission" date="2020-03" db="EMBL/GenBank/DDBJ databases">
        <authorList>
            <person name="Weist P."/>
        </authorList>
    </citation>
    <scope>NUCLEOTIDE SEQUENCE</scope>
</reference>
<comment type="caution">
    <text evidence="1">The sequence shown here is derived from an EMBL/GenBank/DDBJ whole genome shotgun (WGS) entry which is preliminary data.</text>
</comment>
<dbReference type="EMBL" id="CADEAL010003936">
    <property type="protein sequence ID" value="CAB1447094.1"/>
    <property type="molecule type" value="Genomic_DNA"/>
</dbReference>
<keyword evidence="2" id="KW-1185">Reference proteome</keyword>
<dbReference type="Proteomes" id="UP001153269">
    <property type="component" value="Unassembled WGS sequence"/>
</dbReference>
<accession>A0A9N7YWK3</accession>